<dbReference type="Proteomes" id="UP000030651">
    <property type="component" value="Unassembled WGS sequence"/>
</dbReference>
<dbReference type="STRING" id="1229662.W3XFG0"/>
<dbReference type="GO" id="GO:0005737">
    <property type="term" value="C:cytoplasm"/>
    <property type="evidence" value="ECO:0007669"/>
    <property type="project" value="TreeGrafter"/>
</dbReference>
<dbReference type="GeneID" id="19267871"/>
<protein>
    <submittedName>
        <fullName evidence="4">Uncharacterized protein</fullName>
    </submittedName>
</protein>
<keyword evidence="1" id="KW-0433">Leucine-rich repeat</keyword>
<dbReference type="InParanoid" id="W3XFG0"/>
<dbReference type="KEGG" id="pfy:PFICI_02858"/>
<evidence type="ECO:0000256" key="1">
    <source>
        <dbReference type="ARBA" id="ARBA00022614"/>
    </source>
</evidence>
<reference evidence="5" key="1">
    <citation type="journal article" date="2015" name="BMC Genomics">
        <title>Genomic and transcriptomic analysis of the endophytic fungus Pestalotiopsis fici reveals its lifestyle and high potential for synthesis of natural products.</title>
        <authorList>
            <person name="Wang X."/>
            <person name="Zhang X."/>
            <person name="Liu L."/>
            <person name="Xiang M."/>
            <person name="Wang W."/>
            <person name="Sun X."/>
            <person name="Che Y."/>
            <person name="Guo L."/>
            <person name="Liu G."/>
            <person name="Guo L."/>
            <person name="Wang C."/>
            <person name="Yin W.B."/>
            <person name="Stadler M."/>
            <person name="Zhang X."/>
            <person name="Liu X."/>
        </authorList>
    </citation>
    <scope>NUCLEOTIDE SEQUENCE [LARGE SCALE GENOMIC DNA]</scope>
    <source>
        <strain evidence="5">W106-1 / CGMCC3.15140</strain>
    </source>
</reference>
<organism evidence="4 5">
    <name type="scientific">Pestalotiopsis fici (strain W106-1 / CGMCC3.15140)</name>
    <dbReference type="NCBI Taxonomy" id="1229662"/>
    <lineage>
        <taxon>Eukaryota</taxon>
        <taxon>Fungi</taxon>
        <taxon>Dikarya</taxon>
        <taxon>Ascomycota</taxon>
        <taxon>Pezizomycotina</taxon>
        <taxon>Sordariomycetes</taxon>
        <taxon>Xylariomycetidae</taxon>
        <taxon>Amphisphaeriales</taxon>
        <taxon>Sporocadaceae</taxon>
        <taxon>Pestalotiopsis</taxon>
    </lineage>
</organism>
<dbReference type="AlphaFoldDB" id="W3XFG0"/>
<evidence type="ECO:0000256" key="2">
    <source>
        <dbReference type="ARBA" id="ARBA00022737"/>
    </source>
</evidence>
<dbReference type="InterPro" id="IPR001611">
    <property type="entry name" value="Leu-rich_rpt"/>
</dbReference>
<dbReference type="OMA" id="RYLPWEL"/>
<feature type="region of interest" description="Disordered" evidence="3">
    <location>
        <begin position="1"/>
        <end position="108"/>
    </location>
</feature>
<accession>W3XFG0</accession>
<dbReference type="PROSITE" id="PS51450">
    <property type="entry name" value="LRR"/>
    <property type="match status" value="1"/>
</dbReference>
<keyword evidence="2" id="KW-0677">Repeat</keyword>
<dbReference type="PANTHER" id="PTHR48051">
    <property type="match status" value="1"/>
</dbReference>
<dbReference type="SUPFAM" id="SSF52058">
    <property type="entry name" value="L domain-like"/>
    <property type="match status" value="1"/>
</dbReference>
<dbReference type="HOGENOM" id="CLU_027499_1_0_1"/>
<keyword evidence="5" id="KW-1185">Reference proteome</keyword>
<gene>
    <name evidence="4" type="ORF">PFICI_02858</name>
</gene>
<evidence type="ECO:0000313" key="5">
    <source>
        <dbReference type="Proteomes" id="UP000030651"/>
    </source>
</evidence>
<dbReference type="Gene3D" id="3.80.10.10">
    <property type="entry name" value="Ribonuclease Inhibitor"/>
    <property type="match status" value="1"/>
</dbReference>
<dbReference type="PANTHER" id="PTHR48051:SF1">
    <property type="entry name" value="RAS SUPPRESSOR PROTEIN 1"/>
    <property type="match status" value="1"/>
</dbReference>
<dbReference type="OrthoDB" id="1517790at2759"/>
<sequence length="557" mass="62744">MADEPALPRFPRWDSGSQSFNARKRVRSGDDAAAAQLFANSSDPAMFSSDDDPNVENYTQGGPRHRKKRYVGSWFQQQPASGDSAFSEESCASQHHHNRLPRPPRGAAKRTFERTFDSGVWMGSDASTDLELEDSLPPPPASRLPQLDVNRGRQTMVISRAEELAREKIFDAVENGTEDVDLTSMNLETLSNATIAPLSGLECIPTVAEGVPFEQKDPSLKVYLSQNPLTKMPGALCNLQFLTYLTLRNTKVTEIPPAIGNLRNLQTLNISLNRLRYLPGELLDLLSYPSKLKSLMIHSNYFYSFHGDKFTTEKEESELENVEHIFSLDDRSMDDERSTMKLWLDRQDGFQDGREYPELAKHRNWTWRARIVARTPVQFEDSRGFITSKYHLPDHQTKSGAKLETEDLAQTPEPPLVGASRKSSRVPSLLELALKACSRTTQLPHLPSYLPEDAPAHLPELLRRIAAQAEANANMGDLPCSKCKRRVIVPVAHWIEWWHLYKLRFHTEAGMPTSVFDSNDAVPFMKRACSYTCLPEATEQGALLPGSVRYSIERSES</sequence>
<dbReference type="InterPro" id="IPR050216">
    <property type="entry name" value="LRR_domain-containing"/>
</dbReference>
<evidence type="ECO:0000256" key="3">
    <source>
        <dbReference type="SAM" id="MobiDB-lite"/>
    </source>
</evidence>
<dbReference type="EMBL" id="KI912110">
    <property type="protein sequence ID" value="ETS84833.1"/>
    <property type="molecule type" value="Genomic_DNA"/>
</dbReference>
<evidence type="ECO:0000313" key="4">
    <source>
        <dbReference type="EMBL" id="ETS84833.1"/>
    </source>
</evidence>
<name>W3XFG0_PESFW</name>
<proteinExistence type="predicted"/>
<dbReference type="eggNOG" id="ENOG502SCN3">
    <property type="taxonomic scope" value="Eukaryota"/>
</dbReference>
<dbReference type="InterPro" id="IPR032675">
    <property type="entry name" value="LRR_dom_sf"/>
</dbReference>
<dbReference type="RefSeq" id="XP_007829630.1">
    <property type="nucleotide sequence ID" value="XM_007831439.1"/>
</dbReference>